<keyword evidence="6 8" id="KW-1133">Transmembrane helix</keyword>
<feature type="transmembrane region" description="Helical" evidence="8">
    <location>
        <begin position="999"/>
        <end position="1025"/>
    </location>
</feature>
<sequence length="1056" mass="114921">MNLSSTFIRRPVATTLLTIALAVSGAVSFQLLPVAPLPEMDFPVVFVRARMPGASPETMATTVATPLERALGRISGITEMTSRSSLGSTNVILQFELDRDINGAARDVQAAINAARSTLPTMPSNPTYRKVNPSGAPILVLALTSETISSYQMYDMAQSVLAQKIAQVPGVGEVNVGGGALPSIRVDVNPQALYRNNLTMEDVNRCITSANAFMPRGMLANNQHYWLIGVNDQLDDPKAYEDLIVATSENGGVVRLKDIATVEQGPQDVRSMAIFNNKSAVLLMIFKAQGANIIETVDRIKAMVPSMRQWVTEAVNLDVTMDRSITIRASLHEVEKSLLLSMGLVILVVFLFLRNNRATSIPAVAAPVSLIGTFSVMYVAGYTLDNLSLMALTIATGFVVDDAIVVLENIVRRLEKGETPLRAALNGSREVGFTIISMTLSLVAVFIPILLMPGTLGSLFREFAVVLSVSVLISMVVSLTTTPMMCATLLKSREDVLADFVVQPRPGLLGLLKRGWSSLLDLWSRFLDALRYRYTASLDVVVRHPRITLFAFFLVLVANVWLYIIIPKGFFPQQDTGTLMGGIRMDQSLSFQAGSEKLKRIQAIIRQDPAVSMVSSHYSGGRGSSGMFITLKPLEERKLSAQEVINRLRPRLSQEPGVQVFLQAAQELQMGGRSSRSQYQYTLQGDDIGELRTWSRKLVAALADNAVLKDVDSDLEERGLETVVTVNRDLLARYGVTMRAVDTALGLAYGQSQISTIYKDKNQYKVVVGFGSDWWQTPEQLDVIRLPGRDGLVPLSTVAEVGAGFSSLSVSHQGQFAAITVSFNLASGYSLSDAQQVLEEASVQIGIPNTIIGSFQGTAKLYSETVANELILILTALIVLYIVLGILYESLIHPLTILSTLPPAGGGALIALLLCDMEFSVIALIGVLLLCGLVKKNAILMIDFALTAERESRMDPVTAILTACKLRFRPIMMTTFAAMFGAVPLALGQGDGAELRQPLGVAIVGGLAVSQLLTLYTTPVIFLCLDNIRHRFLFRRLKRRYGERKARLLIALRNAG</sequence>
<dbReference type="PRINTS" id="PR00702">
    <property type="entry name" value="ACRIFLAVINRP"/>
</dbReference>
<evidence type="ECO:0000313" key="9">
    <source>
        <dbReference type="EMBL" id="HIV99582.1"/>
    </source>
</evidence>
<evidence type="ECO:0000256" key="4">
    <source>
        <dbReference type="ARBA" id="ARBA00022519"/>
    </source>
</evidence>
<dbReference type="Gene3D" id="3.30.70.1440">
    <property type="entry name" value="Multidrug efflux transporter AcrB pore domain"/>
    <property type="match status" value="1"/>
</dbReference>
<organism evidence="9 10">
    <name type="scientific">Candidatus Desulfovibrio intestinipullorum</name>
    <dbReference type="NCBI Taxonomy" id="2838536"/>
    <lineage>
        <taxon>Bacteria</taxon>
        <taxon>Pseudomonadati</taxon>
        <taxon>Thermodesulfobacteriota</taxon>
        <taxon>Desulfovibrionia</taxon>
        <taxon>Desulfovibrionales</taxon>
        <taxon>Desulfovibrionaceae</taxon>
        <taxon>Desulfovibrio</taxon>
    </lineage>
</organism>
<keyword evidence="7 8" id="KW-0472">Membrane</keyword>
<evidence type="ECO:0000256" key="2">
    <source>
        <dbReference type="ARBA" id="ARBA00022448"/>
    </source>
</evidence>
<evidence type="ECO:0000256" key="8">
    <source>
        <dbReference type="SAM" id="Phobius"/>
    </source>
</evidence>
<dbReference type="Proteomes" id="UP000886752">
    <property type="component" value="Unassembled WGS sequence"/>
</dbReference>
<keyword evidence="4" id="KW-0997">Cell inner membrane</keyword>
<feature type="transmembrane region" description="Helical" evidence="8">
    <location>
        <begin position="970"/>
        <end position="987"/>
    </location>
</feature>
<dbReference type="InterPro" id="IPR001036">
    <property type="entry name" value="Acrflvin-R"/>
</dbReference>
<comment type="caution">
    <text evidence="9">The sequence shown here is derived from an EMBL/GenBank/DDBJ whole genome shotgun (WGS) entry which is preliminary data.</text>
</comment>
<feature type="transmembrane region" description="Helical" evidence="8">
    <location>
        <begin position="360"/>
        <end position="381"/>
    </location>
</feature>
<feature type="transmembrane region" description="Helical" evidence="8">
    <location>
        <begin position="908"/>
        <end position="934"/>
    </location>
</feature>
<dbReference type="FunFam" id="3.30.70.1430:FF:000001">
    <property type="entry name" value="Efflux pump membrane transporter"/>
    <property type="match status" value="1"/>
</dbReference>
<dbReference type="GO" id="GO:0005886">
    <property type="term" value="C:plasma membrane"/>
    <property type="evidence" value="ECO:0007669"/>
    <property type="project" value="UniProtKB-SubCell"/>
</dbReference>
<gene>
    <name evidence="9" type="ORF">H9894_00050</name>
</gene>
<evidence type="ECO:0000256" key="5">
    <source>
        <dbReference type="ARBA" id="ARBA00022692"/>
    </source>
</evidence>
<proteinExistence type="predicted"/>
<dbReference type="FunFam" id="1.20.1640.10:FF:000001">
    <property type="entry name" value="Efflux pump membrane transporter"/>
    <property type="match status" value="1"/>
</dbReference>
<accession>A0A9D1TNG8</accession>
<feature type="transmembrane region" description="Helical" evidence="8">
    <location>
        <begin position="463"/>
        <end position="490"/>
    </location>
</feature>
<dbReference type="PANTHER" id="PTHR32063">
    <property type="match status" value="1"/>
</dbReference>
<keyword evidence="5 8" id="KW-0812">Transmembrane</keyword>
<feature type="transmembrane region" description="Helical" evidence="8">
    <location>
        <begin position="547"/>
        <end position="566"/>
    </location>
</feature>
<dbReference type="Gene3D" id="3.30.70.1320">
    <property type="entry name" value="Multidrug efflux transporter AcrB pore domain like"/>
    <property type="match status" value="1"/>
</dbReference>
<evidence type="ECO:0000256" key="6">
    <source>
        <dbReference type="ARBA" id="ARBA00022989"/>
    </source>
</evidence>
<evidence type="ECO:0000313" key="10">
    <source>
        <dbReference type="Proteomes" id="UP000886752"/>
    </source>
</evidence>
<dbReference type="SUPFAM" id="SSF82693">
    <property type="entry name" value="Multidrug efflux transporter AcrB pore domain, PN1, PN2, PC1 and PC2 subdomains"/>
    <property type="match status" value="4"/>
</dbReference>
<dbReference type="GO" id="GO:0042910">
    <property type="term" value="F:xenobiotic transmembrane transporter activity"/>
    <property type="evidence" value="ECO:0007669"/>
    <property type="project" value="TreeGrafter"/>
</dbReference>
<name>A0A9D1TNG8_9BACT</name>
<dbReference type="AlphaFoldDB" id="A0A9D1TNG8"/>
<dbReference type="Gene3D" id="3.30.70.1430">
    <property type="entry name" value="Multidrug efflux transporter AcrB pore domain"/>
    <property type="match status" value="2"/>
</dbReference>
<evidence type="ECO:0000256" key="3">
    <source>
        <dbReference type="ARBA" id="ARBA00022475"/>
    </source>
</evidence>
<feature type="transmembrane region" description="Helical" evidence="8">
    <location>
        <begin position="337"/>
        <end position="353"/>
    </location>
</feature>
<reference evidence="9" key="2">
    <citation type="submission" date="2021-04" db="EMBL/GenBank/DDBJ databases">
        <authorList>
            <person name="Gilroy R."/>
        </authorList>
    </citation>
    <scope>NUCLEOTIDE SEQUENCE</scope>
    <source>
        <strain evidence="9">ChiHecec2B26-446</strain>
    </source>
</reference>
<dbReference type="Pfam" id="PF00873">
    <property type="entry name" value="ACR_tran"/>
    <property type="match status" value="1"/>
</dbReference>
<evidence type="ECO:0000256" key="7">
    <source>
        <dbReference type="ARBA" id="ARBA00023136"/>
    </source>
</evidence>
<feature type="transmembrane region" description="Helical" evidence="8">
    <location>
        <begin position="870"/>
        <end position="888"/>
    </location>
</feature>
<keyword evidence="2" id="KW-0813">Transport</keyword>
<dbReference type="SUPFAM" id="SSF82714">
    <property type="entry name" value="Multidrug efflux transporter AcrB TolC docking domain, DN and DC subdomains"/>
    <property type="match status" value="2"/>
</dbReference>
<dbReference type="SUPFAM" id="SSF82866">
    <property type="entry name" value="Multidrug efflux transporter AcrB transmembrane domain"/>
    <property type="match status" value="2"/>
</dbReference>
<feature type="transmembrane region" description="Helical" evidence="8">
    <location>
        <begin position="431"/>
        <end position="451"/>
    </location>
</feature>
<reference evidence="9" key="1">
    <citation type="journal article" date="2021" name="PeerJ">
        <title>Extensive microbial diversity within the chicken gut microbiome revealed by metagenomics and culture.</title>
        <authorList>
            <person name="Gilroy R."/>
            <person name="Ravi A."/>
            <person name="Getino M."/>
            <person name="Pursley I."/>
            <person name="Horton D.L."/>
            <person name="Alikhan N.F."/>
            <person name="Baker D."/>
            <person name="Gharbi K."/>
            <person name="Hall N."/>
            <person name="Watson M."/>
            <person name="Adriaenssens E.M."/>
            <person name="Foster-Nyarko E."/>
            <person name="Jarju S."/>
            <person name="Secka A."/>
            <person name="Antonio M."/>
            <person name="Oren A."/>
            <person name="Chaudhuri R.R."/>
            <person name="La Ragione R."/>
            <person name="Hildebrand F."/>
            <person name="Pallen M.J."/>
        </authorList>
    </citation>
    <scope>NUCLEOTIDE SEQUENCE</scope>
    <source>
        <strain evidence="9">ChiHecec2B26-446</strain>
    </source>
</reference>
<dbReference type="Gene3D" id="3.30.2090.10">
    <property type="entry name" value="Multidrug efflux transporter AcrB TolC docking domain, DN and DC subdomains"/>
    <property type="match status" value="2"/>
</dbReference>
<dbReference type="InterPro" id="IPR027463">
    <property type="entry name" value="AcrB_DN_DC_subdom"/>
</dbReference>
<protein>
    <submittedName>
        <fullName evidence="9">Efflux RND transporter permease subunit</fullName>
    </submittedName>
</protein>
<dbReference type="Gene3D" id="1.20.1640.10">
    <property type="entry name" value="Multidrug efflux transporter AcrB transmembrane domain"/>
    <property type="match status" value="2"/>
</dbReference>
<dbReference type="PANTHER" id="PTHR32063:SF34">
    <property type="entry name" value="MULTIDRUG RESISTANCE PROTEIN MDTC"/>
    <property type="match status" value="1"/>
</dbReference>
<dbReference type="EMBL" id="DXHV01000002">
    <property type="protein sequence ID" value="HIV99582.1"/>
    <property type="molecule type" value="Genomic_DNA"/>
</dbReference>
<evidence type="ECO:0000256" key="1">
    <source>
        <dbReference type="ARBA" id="ARBA00004429"/>
    </source>
</evidence>
<keyword evidence="3" id="KW-1003">Cell membrane</keyword>
<comment type="subcellular location">
    <subcellularLocation>
        <location evidence="1">Cell inner membrane</location>
        <topology evidence="1">Multi-pass membrane protein</topology>
    </subcellularLocation>
</comment>